<comment type="caution">
    <text evidence="2">The sequence shown here is derived from an EMBL/GenBank/DDBJ whole genome shotgun (WGS) entry which is preliminary data.</text>
</comment>
<accession>A0A4R2IDR4</accession>
<evidence type="ECO:0000313" key="2">
    <source>
        <dbReference type="EMBL" id="TCO40765.1"/>
    </source>
</evidence>
<keyword evidence="1" id="KW-0732">Signal</keyword>
<reference evidence="2 3" key="1">
    <citation type="journal article" date="2015" name="Stand. Genomic Sci.">
        <title>Genomic Encyclopedia of Bacterial and Archaeal Type Strains, Phase III: the genomes of soil and plant-associated and newly described type strains.</title>
        <authorList>
            <person name="Whitman W.B."/>
            <person name="Woyke T."/>
            <person name="Klenk H.P."/>
            <person name="Zhou Y."/>
            <person name="Lilburn T.G."/>
            <person name="Beck B.J."/>
            <person name="De Vos P."/>
            <person name="Vandamme P."/>
            <person name="Eisen J.A."/>
            <person name="Garrity G."/>
            <person name="Hugenholtz P."/>
            <person name="Kyrpides N.C."/>
        </authorList>
    </citation>
    <scope>NUCLEOTIDE SEQUENCE [LARGE SCALE GENOMIC DNA]</scope>
    <source>
        <strain evidence="2 3">A3</strain>
    </source>
</reference>
<dbReference type="AlphaFoldDB" id="A0A4R2IDR4"/>
<protein>
    <submittedName>
        <fullName evidence="2">Uncharacterized protein</fullName>
    </submittedName>
</protein>
<evidence type="ECO:0000256" key="1">
    <source>
        <dbReference type="SAM" id="SignalP"/>
    </source>
</evidence>
<feature type="signal peptide" evidence="1">
    <location>
        <begin position="1"/>
        <end position="25"/>
    </location>
</feature>
<sequence length="402" mass="43366">MLPIAWTRLLVTACALAGCVANARAADSPVRATVTLVHASDAAWRAEYRLSEPVDAIELGPPIVEYRASAWSLKSPGLSLARDAAGESIRGGKSFDRAIVEIADYAPWAHDQYIPIDRHSDGGHAFYLGHLMGSVRQGTRERNLLVTFELVGLHGENVLLAEQANDDQGTYAYFGPQQAIDAGAVRLVVDPQTPRWIRDTIDAVVAPVSSFYQQAFRRSWKASPLLIIGAGRLDEPGFSIKGGALPGELFFKIAGQQAASGDTQLRTMFEQLVAHELAHIWQGLVRRGGTGEATESWIHEGGAQALSLAALEVSGLWNAQAATAFKAKLHAECVQIRTAQAAGQAADTSREAYTCGYERFAAYPTGPVELWRRLLAETERSGAPYSAAMVQRVSARTTSGVR</sequence>
<keyword evidence="3" id="KW-1185">Reference proteome</keyword>
<gene>
    <name evidence="2" type="ORF">EV148_104126</name>
</gene>
<proteinExistence type="predicted"/>
<evidence type="ECO:0000313" key="3">
    <source>
        <dbReference type="Proteomes" id="UP000294862"/>
    </source>
</evidence>
<feature type="chain" id="PRO_5020293929" evidence="1">
    <location>
        <begin position="26"/>
        <end position="402"/>
    </location>
</feature>
<dbReference type="RefSeq" id="WP_131997048.1">
    <property type="nucleotide sequence ID" value="NZ_SLWQ01000004.1"/>
</dbReference>
<dbReference type="Proteomes" id="UP000294862">
    <property type="component" value="Unassembled WGS sequence"/>
</dbReference>
<dbReference type="OrthoDB" id="5935180at2"/>
<name>A0A4R2IDR4_9GAMM</name>
<dbReference type="EMBL" id="SLWQ01000004">
    <property type="protein sequence ID" value="TCO40765.1"/>
    <property type="molecule type" value="Genomic_DNA"/>
</dbReference>
<organism evidence="2 3">
    <name type="scientific">Dokdonella fugitiva</name>
    <dbReference type="NCBI Taxonomy" id="328517"/>
    <lineage>
        <taxon>Bacteria</taxon>
        <taxon>Pseudomonadati</taxon>
        <taxon>Pseudomonadota</taxon>
        <taxon>Gammaproteobacteria</taxon>
        <taxon>Lysobacterales</taxon>
        <taxon>Rhodanobacteraceae</taxon>
        <taxon>Dokdonella</taxon>
    </lineage>
</organism>